<evidence type="ECO:0000256" key="1">
    <source>
        <dbReference type="ARBA" id="ARBA00013258"/>
    </source>
</evidence>
<keyword evidence="3 6" id="KW-0808">Transferase</keyword>
<dbReference type="EMBL" id="MBPK01000042">
    <property type="protein sequence ID" value="PKT80557.1"/>
    <property type="molecule type" value="Genomic_DNA"/>
</dbReference>
<dbReference type="SUPFAM" id="SSF55048">
    <property type="entry name" value="Probable ACP-binding domain of malonyl-CoA ACP transacylase"/>
    <property type="match status" value="1"/>
</dbReference>
<dbReference type="OrthoDB" id="9808564at2"/>
<name>A0A2N3PID3_9HELI</name>
<dbReference type="InterPro" id="IPR050858">
    <property type="entry name" value="Mal-CoA-ACP_Trans/PKS_FabD"/>
</dbReference>
<dbReference type="InterPro" id="IPR024925">
    <property type="entry name" value="Malonyl_CoA-ACP_transAc"/>
</dbReference>
<dbReference type="InterPro" id="IPR001227">
    <property type="entry name" value="Ac_transferase_dom_sf"/>
</dbReference>
<feature type="domain" description="Malonyl-CoA:ACP transacylase (MAT)" evidence="8">
    <location>
        <begin position="6"/>
        <end position="286"/>
    </location>
</feature>
<dbReference type="InterPro" id="IPR004410">
    <property type="entry name" value="Malonyl_CoA-ACP_transAc_FabD"/>
</dbReference>
<accession>A0A2N3PID3</accession>
<dbReference type="PIRSF" id="PIRSF000446">
    <property type="entry name" value="Mct"/>
    <property type="match status" value="1"/>
</dbReference>
<dbReference type="PANTHER" id="PTHR42681">
    <property type="entry name" value="MALONYL-COA-ACYL CARRIER PROTEIN TRANSACYLASE, MITOCHONDRIAL"/>
    <property type="match status" value="1"/>
</dbReference>
<keyword evidence="4 6" id="KW-0012">Acyltransferase</keyword>
<comment type="caution">
    <text evidence="9">The sequence shown here is derived from an EMBL/GenBank/DDBJ whole genome shotgun (WGS) entry which is preliminary data.</text>
</comment>
<dbReference type="GeneID" id="97289178"/>
<dbReference type="EC" id="2.3.1.39" evidence="1 6"/>
<gene>
    <name evidence="9" type="ORF">BCM31_03550</name>
</gene>
<dbReference type="RefSeq" id="WP_006802190.1">
    <property type="nucleotide sequence ID" value="NZ_CABKOI010000021.1"/>
</dbReference>
<sequence>MSKAVIFPGQGSQSVGMGKDLFENSAEVRALFEQASEILKEDMQKLCFEENTKLNLTQYTQPAILLVSYSVFMLAKEKLQKDGIAFGLGHSLGEFSALCASGVLGFEKAIALVHKRGILMEEACKMKAAGMMVVLGLEDGVLEEFCEKKRNLGLKVWCANYNGDGQMVLGGSKEDLQSLEVELKGLGAKRALMLPMSVASHCPVLDSMCGEFKVLLEDALGDCFAFPIISNVSAKPYHTKEQALELLANQLIAPVLYKQSIRENDRIISGFVECGGNVLKGLNKRLSQKDTISLQTYAEIQDFLQKD</sequence>
<dbReference type="InterPro" id="IPR016035">
    <property type="entry name" value="Acyl_Trfase/lysoPLipase"/>
</dbReference>
<dbReference type="Proteomes" id="UP000233350">
    <property type="component" value="Unassembled WGS sequence"/>
</dbReference>
<comment type="similarity">
    <text evidence="6">Belongs to the fabD family.</text>
</comment>
<dbReference type="NCBIfam" id="TIGR00128">
    <property type="entry name" value="fabD"/>
    <property type="match status" value="1"/>
</dbReference>
<evidence type="ECO:0000313" key="9">
    <source>
        <dbReference type="EMBL" id="PKT80557.1"/>
    </source>
</evidence>
<feature type="active site" evidence="7">
    <location>
        <position position="91"/>
    </location>
</feature>
<dbReference type="InterPro" id="IPR016036">
    <property type="entry name" value="Malonyl_transacylase_ACP-bd"/>
</dbReference>
<dbReference type="GO" id="GO:0006633">
    <property type="term" value="P:fatty acid biosynthetic process"/>
    <property type="evidence" value="ECO:0007669"/>
    <property type="project" value="TreeGrafter"/>
</dbReference>
<comment type="catalytic activity">
    <reaction evidence="5 6">
        <text>holo-[ACP] + malonyl-CoA = malonyl-[ACP] + CoA</text>
        <dbReference type="Rhea" id="RHEA:41792"/>
        <dbReference type="Rhea" id="RHEA-COMP:9623"/>
        <dbReference type="Rhea" id="RHEA-COMP:9685"/>
        <dbReference type="ChEBI" id="CHEBI:57287"/>
        <dbReference type="ChEBI" id="CHEBI:57384"/>
        <dbReference type="ChEBI" id="CHEBI:64479"/>
        <dbReference type="ChEBI" id="CHEBI:78449"/>
        <dbReference type="EC" id="2.3.1.39"/>
    </reaction>
</comment>
<dbReference type="STRING" id="556267.HWAG_00498"/>
<dbReference type="GO" id="GO:0005829">
    <property type="term" value="C:cytosol"/>
    <property type="evidence" value="ECO:0007669"/>
    <property type="project" value="TreeGrafter"/>
</dbReference>
<feature type="active site" evidence="7">
    <location>
        <position position="201"/>
    </location>
</feature>
<evidence type="ECO:0000256" key="5">
    <source>
        <dbReference type="ARBA" id="ARBA00048462"/>
    </source>
</evidence>
<proteinExistence type="inferred from homology"/>
<evidence type="ECO:0000256" key="7">
    <source>
        <dbReference type="PIRSR" id="PIRSR000446-1"/>
    </source>
</evidence>
<protein>
    <recommendedName>
        <fullName evidence="2 6">Malonyl CoA-acyl carrier protein transacylase</fullName>
        <ecNumber evidence="1 6">2.3.1.39</ecNumber>
    </recommendedName>
</protein>
<evidence type="ECO:0000313" key="10">
    <source>
        <dbReference type="Proteomes" id="UP000233350"/>
    </source>
</evidence>
<dbReference type="SMART" id="SM00827">
    <property type="entry name" value="PKS_AT"/>
    <property type="match status" value="1"/>
</dbReference>
<dbReference type="GO" id="GO:0004314">
    <property type="term" value="F:[acyl-carrier-protein] S-malonyltransferase activity"/>
    <property type="evidence" value="ECO:0007669"/>
    <property type="project" value="UniProtKB-EC"/>
</dbReference>
<organism evidence="9 10">
    <name type="scientific">Helicobacter winghamensis</name>
    <dbReference type="NCBI Taxonomy" id="157268"/>
    <lineage>
        <taxon>Bacteria</taxon>
        <taxon>Pseudomonadati</taxon>
        <taxon>Campylobacterota</taxon>
        <taxon>Epsilonproteobacteria</taxon>
        <taxon>Campylobacterales</taxon>
        <taxon>Helicobacteraceae</taxon>
        <taxon>Helicobacter</taxon>
    </lineage>
</organism>
<evidence type="ECO:0000256" key="4">
    <source>
        <dbReference type="ARBA" id="ARBA00023315"/>
    </source>
</evidence>
<dbReference type="SUPFAM" id="SSF52151">
    <property type="entry name" value="FabD/lysophospholipase-like"/>
    <property type="match status" value="1"/>
</dbReference>
<evidence type="ECO:0000259" key="8">
    <source>
        <dbReference type="SMART" id="SM00827"/>
    </source>
</evidence>
<evidence type="ECO:0000256" key="6">
    <source>
        <dbReference type="PIRNR" id="PIRNR000446"/>
    </source>
</evidence>
<dbReference type="Gene3D" id="3.30.70.250">
    <property type="entry name" value="Malonyl-CoA ACP transacylase, ACP-binding"/>
    <property type="match status" value="1"/>
</dbReference>
<evidence type="ECO:0000256" key="2">
    <source>
        <dbReference type="ARBA" id="ARBA00018953"/>
    </source>
</evidence>
<dbReference type="Gene3D" id="3.40.366.10">
    <property type="entry name" value="Malonyl-Coenzyme A Acyl Carrier Protein, domain 2"/>
    <property type="match status" value="1"/>
</dbReference>
<dbReference type="PANTHER" id="PTHR42681:SF1">
    <property type="entry name" value="MALONYL-COA-ACYL CARRIER PROTEIN TRANSACYLASE, MITOCHONDRIAL"/>
    <property type="match status" value="1"/>
</dbReference>
<reference evidence="9 10" key="1">
    <citation type="submission" date="2016-07" db="EMBL/GenBank/DDBJ databases">
        <title>Detection of Helicobacter winghamensis from caecal content of red fox (Vulpes vulpes).</title>
        <authorList>
            <person name="Zanoni R.G."/>
            <person name="Florio D."/>
            <person name="Caffara M."/>
            <person name="Renzi M."/>
            <person name="Parisi A."/>
            <person name="Pasquali F."/>
            <person name="Manfreda G."/>
        </authorList>
    </citation>
    <scope>NUCLEOTIDE SEQUENCE [LARGE SCALE GENOMIC DNA]</scope>
    <source>
        <strain evidence="9 10">295_13</strain>
    </source>
</reference>
<dbReference type="Pfam" id="PF00698">
    <property type="entry name" value="Acyl_transf_1"/>
    <property type="match status" value="1"/>
</dbReference>
<evidence type="ECO:0000256" key="3">
    <source>
        <dbReference type="ARBA" id="ARBA00022679"/>
    </source>
</evidence>
<dbReference type="InterPro" id="IPR014043">
    <property type="entry name" value="Acyl_transferase_dom"/>
</dbReference>
<keyword evidence="10" id="KW-1185">Reference proteome</keyword>
<dbReference type="AlphaFoldDB" id="A0A2N3PID3"/>